<dbReference type="KEGG" id="cyt:cce_0019"/>
<dbReference type="Proteomes" id="UP000001203">
    <property type="component" value="Chromosome circular"/>
</dbReference>
<gene>
    <name evidence="2" type="ordered locus">cce_0019</name>
</gene>
<accession>B1WYE1</accession>
<feature type="region of interest" description="Disordered" evidence="1">
    <location>
        <begin position="73"/>
        <end position="121"/>
    </location>
</feature>
<dbReference type="EMBL" id="CP000806">
    <property type="protein sequence ID" value="ACB49371.1"/>
    <property type="molecule type" value="Genomic_DNA"/>
</dbReference>
<sequence length="121" mass="13513">MAGFFGLFSGRKAKFVDEQDNTPSQPQKKEAFFLDNDSAKTLGDTEFMRKPITIRRTFARGGELVQDISSLEKKKAGSNSVVSNKSKETSASQGTTSVNSDRRKSDTSMDMFRNMARNMKK</sequence>
<evidence type="ECO:0000256" key="1">
    <source>
        <dbReference type="SAM" id="MobiDB-lite"/>
    </source>
</evidence>
<evidence type="ECO:0000313" key="3">
    <source>
        <dbReference type="Proteomes" id="UP000001203"/>
    </source>
</evidence>
<dbReference type="OrthoDB" id="427053at2"/>
<protein>
    <submittedName>
        <fullName evidence="2">Uncharacterized protein</fullName>
    </submittedName>
</protein>
<evidence type="ECO:0000313" key="2">
    <source>
        <dbReference type="EMBL" id="ACB49371.1"/>
    </source>
</evidence>
<keyword evidence="3" id="KW-1185">Reference proteome</keyword>
<feature type="compositionally biased region" description="Polar residues" evidence="1">
    <location>
        <begin position="77"/>
        <end position="99"/>
    </location>
</feature>
<dbReference type="RefSeq" id="WP_009543179.1">
    <property type="nucleotide sequence ID" value="NC_010546.1"/>
</dbReference>
<reference evidence="2 3" key="1">
    <citation type="journal article" date="2008" name="Proc. Natl. Acad. Sci. U.S.A.">
        <title>The genome of Cyanothece 51142, a unicellular diazotrophic cyanobacterium important in the marine nitrogen cycle.</title>
        <authorList>
            <person name="Welsh E.A."/>
            <person name="Liberton M."/>
            <person name="Stoeckel J."/>
            <person name="Loh T."/>
            <person name="Elvitigala T."/>
            <person name="Wang C."/>
            <person name="Wollam A."/>
            <person name="Fulton R.S."/>
            <person name="Clifton S.W."/>
            <person name="Jacobs J.M."/>
            <person name="Aurora R."/>
            <person name="Ghosh B.K."/>
            <person name="Sherman L.A."/>
            <person name="Smith R.D."/>
            <person name="Wilson R.K."/>
            <person name="Pakrasi H.B."/>
        </authorList>
    </citation>
    <scope>NUCLEOTIDE SEQUENCE [LARGE SCALE GENOMIC DNA]</scope>
    <source>
        <strain evidence="3">ATCC 51142 / BH68</strain>
    </source>
</reference>
<dbReference type="HOGENOM" id="CLU_126046_0_0_3"/>
<name>B1WYE1_CROS5</name>
<dbReference type="AlphaFoldDB" id="B1WYE1"/>
<organism evidence="2 3">
    <name type="scientific">Crocosphaera subtropica (strain ATCC 51142 / BH68)</name>
    <name type="common">Cyanothece sp. (strain ATCC 51142)</name>
    <dbReference type="NCBI Taxonomy" id="43989"/>
    <lineage>
        <taxon>Bacteria</taxon>
        <taxon>Bacillati</taxon>
        <taxon>Cyanobacteriota</taxon>
        <taxon>Cyanophyceae</taxon>
        <taxon>Oscillatoriophycideae</taxon>
        <taxon>Chroococcales</taxon>
        <taxon>Aphanothecaceae</taxon>
        <taxon>Crocosphaera</taxon>
        <taxon>Crocosphaera subtropica</taxon>
    </lineage>
</organism>
<proteinExistence type="predicted"/>
<dbReference type="eggNOG" id="ENOG5032YQE">
    <property type="taxonomic scope" value="Bacteria"/>
</dbReference>